<sequence length="360" mass="39319">MKTISRVSRPDRGSILFLSTLGLMLLFAIMALAIDVGYMYYQKARIETAVNAGWKAGIDYTALILPSSSVNGVLTTAGRDQVRNHVKQVIDLNYPGITVLTTFPTPNTNRLRVQGTYPFGLFFSRLIWRNATTVAAERGGPGGDAGGDGVIPIGIPHGRMVQYNQQYYDVTMFGPGQGFNPGEEYILRLGRTGSDNPPKYKPPSGADQWHVAGSLDFGSGASDYEWFFKYGYPGQISVNNRVWTGLGEAHGPTDVARDFRAADPNRRMVIIPILDAAPDVNPINELQPRSLTRVIGFAQFEIMSQNEYTSIAVEDGGLGLINPTKDTGQVRGRFVRYLIHPDEAASQLTTDGPIISPTGK</sequence>
<gene>
    <name evidence="2" type="ORF">OZSIB_1826</name>
</gene>
<feature type="domain" description="Putative Flp pilus-assembly TadG-like N-terminal" evidence="1">
    <location>
        <begin position="13"/>
        <end position="51"/>
    </location>
</feature>
<evidence type="ECO:0000259" key="1">
    <source>
        <dbReference type="Pfam" id="PF13400"/>
    </source>
</evidence>
<organism evidence="2 3">
    <name type="scientific">Candidatus Ozemobacter sibiricus</name>
    <dbReference type="NCBI Taxonomy" id="2268124"/>
    <lineage>
        <taxon>Bacteria</taxon>
        <taxon>Candidatus Ozemobacteria</taxon>
        <taxon>Candidatus Ozemobacterales</taxon>
        <taxon>Candidatus Ozemobacteraceae</taxon>
        <taxon>Candidatus Ozemobacter</taxon>
    </lineage>
</organism>
<accession>A0A367ZJ39</accession>
<dbReference type="InterPro" id="IPR028087">
    <property type="entry name" value="Tad_N"/>
</dbReference>
<proteinExistence type="predicted"/>
<evidence type="ECO:0000313" key="2">
    <source>
        <dbReference type="EMBL" id="RCK78050.1"/>
    </source>
</evidence>
<name>A0A367ZJ39_9BACT</name>
<reference evidence="2 3" key="1">
    <citation type="submission" date="2018-05" db="EMBL/GenBank/DDBJ databases">
        <title>A metagenomic window into the 2 km-deep terrestrial subsurface aquifer revealed taxonomically and functionally diverse microbial community comprising novel uncultured bacterial lineages.</title>
        <authorList>
            <person name="Kadnikov V.V."/>
            <person name="Mardanov A.V."/>
            <person name="Beletsky A.V."/>
            <person name="Banks D."/>
            <person name="Pimenov N.V."/>
            <person name="Frank Y.A."/>
            <person name="Karnachuk O.V."/>
            <person name="Ravin N.V."/>
        </authorList>
    </citation>
    <scope>NUCLEOTIDE SEQUENCE [LARGE SCALE GENOMIC DNA]</scope>
    <source>
        <strain evidence="2">BY5</strain>
    </source>
</reference>
<dbReference type="Proteomes" id="UP000252355">
    <property type="component" value="Unassembled WGS sequence"/>
</dbReference>
<dbReference type="Pfam" id="PF13400">
    <property type="entry name" value="Tad"/>
    <property type="match status" value="1"/>
</dbReference>
<comment type="caution">
    <text evidence="2">The sequence shown here is derived from an EMBL/GenBank/DDBJ whole genome shotgun (WGS) entry which is preliminary data.</text>
</comment>
<protein>
    <recommendedName>
        <fullName evidence="1">Putative Flp pilus-assembly TadG-like N-terminal domain-containing protein</fullName>
    </recommendedName>
</protein>
<evidence type="ECO:0000313" key="3">
    <source>
        <dbReference type="Proteomes" id="UP000252355"/>
    </source>
</evidence>
<dbReference type="EMBL" id="QOQW01000028">
    <property type="protein sequence ID" value="RCK78050.1"/>
    <property type="molecule type" value="Genomic_DNA"/>
</dbReference>
<dbReference type="AlphaFoldDB" id="A0A367ZJ39"/>